<dbReference type="SUPFAM" id="SSF46785">
    <property type="entry name" value="Winged helix' DNA-binding domain"/>
    <property type="match status" value="1"/>
</dbReference>
<dbReference type="PROSITE" id="PS51157">
    <property type="entry name" value="ZF_UBR"/>
    <property type="match status" value="1"/>
</dbReference>
<comment type="pathway">
    <text evidence="2 10">Protein modification; protein ubiquitination.</text>
</comment>
<dbReference type="Proteomes" id="UP000036987">
    <property type="component" value="Unassembled WGS sequence"/>
</dbReference>
<evidence type="ECO:0000313" key="13">
    <source>
        <dbReference type="Proteomes" id="UP000036987"/>
    </source>
</evidence>
<accession>A0A0K9NKB8</accession>
<dbReference type="GO" id="GO:0008270">
    <property type="term" value="F:zinc ion binding"/>
    <property type="evidence" value="ECO:0007669"/>
    <property type="project" value="UniProtKB-UniRule"/>
</dbReference>
<keyword evidence="4 10" id="KW-0479">Metal-binding</keyword>
<evidence type="ECO:0000256" key="5">
    <source>
        <dbReference type="ARBA" id="ARBA00022771"/>
    </source>
</evidence>
<dbReference type="InterPro" id="IPR036390">
    <property type="entry name" value="WH_DNA-bd_sf"/>
</dbReference>
<evidence type="ECO:0000313" key="12">
    <source>
        <dbReference type="EMBL" id="KMZ57209.1"/>
    </source>
</evidence>
<dbReference type="InterPro" id="IPR055194">
    <property type="entry name" value="UBR1-like_WH"/>
</dbReference>
<dbReference type="FunFam" id="2.10.110.30:FF:000002">
    <property type="entry name" value="Putative e3 ubiquitin-protein ligase ubr3"/>
    <property type="match status" value="1"/>
</dbReference>
<keyword evidence="3 10" id="KW-0808">Transferase</keyword>
<sequence>MKSDHLPKMADIWMSYVDRLRKKLIEHGVPLDYLDQLQPGLVTFIQKNRLQLSQMISTILPSNADIHDALLNTSDSDSVKNLFTESIVWLQWLMFEEEPDFALRKLTEVGQRSVCGAIWGKDDLAYRCRTCESDKTCAICVPCFKNGNHKNHDYSIMYTHGGCCDCGDVTAWKSEGFCSKHLGSEQIQPLSQEISHSLEPVLDMLFLYWKDWLLTMKSRNKMIHDDDDRNVLQVSSMLSIVVAKMLIKFCTCGDGLLSFISKKMVQTPDLLSLLVKGGNLLDNSTKDKIHELLLKLIGDPLFKYEFAMIFVTYYQYAIQEAVKAGNDSIINDKYSIISLFSVQLFTVPALALRLVKEINLLSIFMECLRIILSPYDREDGQSQGNKWHDLEATCLRVLADLCFSLNHDEVQQYIALERPDVFRTWLKILVLFQGIDSLKRQLHQEDHDNKYFLPFLCGDFLSKVNLFLVDEVFSMPKFSVARNDQTLGDLDIEVFDKGDYPRHAKVGKLSEETSACHISNVEYDYESLPPKMTWLISECLDVTEKVLELEISRTINVASHGSYNFKGCNFLNLRKKLSQKRVGRYSKLNHRKFTSSPVESIGAFSSGIEKINNDIYLREVKEPGTSSTEVETESPGLFSAVNWPDTSYDVTLEGISFHIPLHRFISLLLRKAMELCHSKTDAFEMYGSNHHYSGHVFFNQILGKYHPYGFSSSLMEHPLRLRVLCAQLHAGMWRRNGDALLWLPEFYRSTQWIEILPDVDLFLLQCCAVLAPDDLFVTRIQERFGLSDYLSLNLGAYDEYEAVMMQEMLTIIIQIIKERSCCGLSLSENLQRELIHKLAVGDATHSQLVKALPRFLSKAKQFKDILNIVAVYINPSSTKQGKYSLRTSYWKELDLYYPRWSSRDSQFVEERYLHICKVSPLDVQLPHWSKIFDPLSALSRMATSKSILFIIRSVCFYAIFTEKPSMCRAPDSVLITALHLLSLALDVCEKLRKVYTNQDGESHDMINASNKSCTGICYPSEIYPVLELSTKPIEAGIGNKSDMRKHHSLISLLVLLLNKYKKADSDADSTQKSIFTLIKCLLKKFSELNNVCMNALKQLAPDIVFEMPECNKSLSDAETSNVWKSKSREHQAAIMDKLKVQQSKFIDGLESSENNDLDLGHGNSNHEQVLDDLVPICSLCHDTNSKSPLAFLVHLQKSRLLSFNNVGSLTWEEIGKDVDRNSIASEEIADMSIDAPSSSQFSPLQTAFSHGLLQTGLNDLMDPVTGQLLHVRNSQLPFSFNNEDNDTLSSIEIIEKNIYLSIREDFDVQDFHFDELVDTPVHSLGAEGLKNVGDRITGLSRKVSSYHTVEDASPTSTIPSLFDCDGIHISSCRHVVHLDCHDRYISSLKQRRALFHIGELLCPVCRRFTNSLLPVFFYCFTPTKSQSLKKLEDSCSTSDISSSSLSMSDNNILLLSHALYLIWSMAKMVNQGKYSLCNFMKVFPGKINEANELALQPILQRLSEMYFPHEHGKVIASKVSHSLMLWDTLKYSLISTEIASRGKINICSEVLNSHLHILRGELQSSNGLTLANLLQVAHANRSMNHFHLLLRFRACQFFANSICAGILGEINITCVDWKQDNLFSILEGLDKESGFSAIQLWKFAADPVLSHDPFSSLMWILFCLPSPFMLSNESFQSLVHLFYIVCVLQALITCHVKCHHDKSSFSNNPLYEICKILEGDDFSKQYFTSNHINDSLCLKDMIREFTFPYLRNCALLRELIKSLSSPLFLDNTDATNVLLTPDMGKNILPCSIDNLQVNTQGITELENMFCICSLDAVLNDKNVHGLALKWCEHFLRAFKICKPGSVLYSTTVTPFRLIKLPYLYQDILERYFRRQCPNCGTEIKEPALCLLCGKLCSTLNFCCRENSSKTHSTICGAGVNVFLLIRRTNLLLQRSPRQSYWPSLYLDTFGEEDYMMKRGRPLYLSEKRYLNLSNMVASHGLDNNSEVLRQTTNIDADEFIR</sequence>
<dbReference type="OrthoDB" id="26387at2759"/>
<protein>
    <recommendedName>
        <fullName evidence="10">E3 ubiquitin-protein ligase</fullName>
        <ecNumber evidence="10">2.3.2.27</ecNumber>
    </recommendedName>
</protein>
<feature type="domain" description="UBR-type" evidence="11">
    <location>
        <begin position="113"/>
        <end position="183"/>
    </location>
</feature>
<comment type="catalytic activity">
    <reaction evidence="1 10">
        <text>S-ubiquitinyl-[E2 ubiquitin-conjugating enzyme]-L-cysteine + [acceptor protein]-L-lysine = [E2 ubiquitin-conjugating enzyme]-L-cysteine + N(6)-ubiquitinyl-[acceptor protein]-L-lysine.</text>
        <dbReference type="EC" id="2.3.2.27"/>
    </reaction>
</comment>
<comment type="similarity">
    <text evidence="8 10">Belongs to the E3 ubiquitin-protein ligase UBR1-like family.</text>
</comment>
<evidence type="ECO:0000256" key="6">
    <source>
        <dbReference type="ARBA" id="ARBA00022786"/>
    </source>
</evidence>
<dbReference type="PANTHER" id="PTHR21497:SF53">
    <property type="entry name" value="E3 UBIQUITIN-PROTEIN LIGASE PRT6"/>
    <property type="match status" value="1"/>
</dbReference>
<dbReference type="InterPro" id="IPR042065">
    <property type="entry name" value="E3_ELL-like"/>
</dbReference>
<dbReference type="EMBL" id="LFYR01002101">
    <property type="protein sequence ID" value="KMZ57209.1"/>
    <property type="molecule type" value="Genomic_DNA"/>
</dbReference>
<gene>
    <name evidence="12" type="ORF">ZOSMA_88G00290</name>
</gene>
<evidence type="ECO:0000256" key="1">
    <source>
        <dbReference type="ARBA" id="ARBA00000900"/>
    </source>
</evidence>
<keyword evidence="7 10" id="KW-0862">Zinc</keyword>
<dbReference type="InterPro" id="IPR039164">
    <property type="entry name" value="UBR1-like"/>
</dbReference>
<dbReference type="SMART" id="SM00396">
    <property type="entry name" value="ZnF_UBR1"/>
    <property type="match status" value="1"/>
</dbReference>
<dbReference type="Pfam" id="PF22960">
    <property type="entry name" value="WHD_UBR1"/>
    <property type="match status" value="1"/>
</dbReference>
<comment type="function">
    <text evidence="10">Ubiquitin ligase protein which is a component of the N-end rule pathway. Recognizes and binds to proteins bearing specific N-terminal residues that are destabilizing according to the N-end rule, leading to their ubiquitination and subsequent degradation.</text>
</comment>
<dbReference type="GO" id="GO:0071596">
    <property type="term" value="P:ubiquitin-dependent protein catabolic process via the N-end rule pathway"/>
    <property type="evidence" value="ECO:0000318"/>
    <property type="project" value="GO_Central"/>
</dbReference>
<dbReference type="STRING" id="29655.A0A0K9NKB8"/>
<dbReference type="Pfam" id="PF02207">
    <property type="entry name" value="zf-UBR"/>
    <property type="match status" value="1"/>
</dbReference>
<dbReference type="InterPro" id="IPR044046">
    <property type="entry name" value="E3_ligase_UBR-like_C"/>
</dbReference>
<comment type="caution">
    <text evidence="12">The sequence shown here is derived from an EMBL/GenBank/DDBJ whole genome shotgun (WGS) entry which is preliminary data.</text>
</comment>
<dbReference type="Gene3D" id="2.10.110.30">
    <property type="match status" value="1"/>
</dbReference>
<dbReference type="Pfam" id="PF18995">
    <property type="entry name" value="PRT6_C"/>
    <property type="match status" value="1"/>
</dbReference>
<name>A0A0K9NKB8_ZOSMR</name>
<dbReference type="CDD" id="cd19673">
    <property type="entry name" value="UBR-box_UBR3"/>
    <property type="match status" value="1"/>
</dbReference>
<evidence type="ECO:0000256" key="7">
    <source>
        <dbReference type="ARBA" id="ARBA00022833"/>
    </source>
</evidence>
<evidence type="ECO:0000256" key="3">
    <source>
        <dbReference type="ARBA" id="ARBA00022679"/>
    </source>
</evidence>
<evidence type="ECO:0000256" key="10">
    <source>
        <dbReference type="RuleBase" id="RU366018"/>
    </source>
</evidence>
<dbReference type="UniPathway" id="UPA00143"/>
<dbReference type="EC" id="2.3.2.27" evidence="10"/>
<keyword evidence="6 10" id="KW-0833">Ubl conjugation pathway</keyword>
<reference evidence="13" key="1">
    <citation type="journal article" date="2016" name="Nature">
        <title>The genome of the seagrass Zostera marina reveals angiosperm adaptation to the sea.</title>
        <authorList>
            <person name="Olsen J.L."/>
            <person name="Rouze P."/>
            <person name="Verhelst B."/>
            <person name="Lin Y.-C."/>
            <person name="Bayer T."/>
            <person name="Collen J."/>
            <person name="Dattolo E."/>
            <person name="De Paoli E."/>
            <person name="Dittami S."/>
            <person name="Maumus F."/>
            <person name="Michel G."/>
            <person name="Kersting A."/>
            <person name="Lauritano C."/>
            <person name="Lohaus R."/>
            <person name="Toepel M."/>
            <person name="Tonon T."/>
            <person name="Vanneste K."/>
            <person name="Amirebrahimi M."/>
            <person name="Brakel J."/>
            <person name="Bostroem C."/>
            <person name="Chovatia M."/>
            <person name="Grimwood J."/>
            <person name="Jenkins J.W."/>
            <person name="Jueterbock A."/>
            <person name="Mraz A."/>
            <person name="Stam W.T."/>
            <person name="Tice H."/>
            <person name="Bornberg-Bauer E."/>
            <person name="Green P.J."/>
            <person name="Pearson G.A."/>
            <person name="Procaccini G."/>
            <person name="Duarte C.M."/>
            <person name="Schmutz J."/>
            <person name="Reusch T.B.H."/>
            <person name="Van de Peer Y."/>
        </authorList>
    </citation>
    <scope>NUCLEOTIDE SEQUENCE [LARGE SCALE GENOMIC DNA]</scope>
    <source>
        <strain evidence="13">cv. Finnish</strain>
    </source>
</reference>
<keyword evidence="13" id="KW-1185">Reference proteome</keyword>
<dbReference type="OMA" id="GWYLWAS"/>
<evidence type="ECO:0000256" key="2">
    <source>
        <dbReference type="ARBA" id="ARBA00004906"/>
    </source>
</evidence>
<keyword evidence="5 10" id="KW-0863">Zinc-finger</keyword>
<evidence type="ECO:0000256" key="8">
    <source>
        <dbReference type="ARBA" id="ARBA00046341"/>
    </source>
</evidence>
<evidence type="ECO:0000259" key="11">
    <source>
        <dbReference type="PROSITE" id="PS51157"/>
    </source>
</evidence>
<evidence type="ECO:0000256" key="4">
    <source>
        <dbReference type="ARBA" id="ARBA00022723"/>
    </source>
</evidence>
<dbReference type="GO" id="GO:0061630">
    <property type="term" value="F:ubiquitin protein ligase activity"/>
    <property type="evidence" value="ECO:0000318"/>
    <property type="project" value="GO_Central"/>
</dbReference>
<proteinExistence type="inferred from homology"/>
<dbReference type="GO" id="GO:0005737">
    <property type="term" value="C:cytoplasm"/>
    <property type="evidence" value="ECO:0000318"/>
    <property type="project" value="GO_Central"/>
</dbReference>
<dbReference type="Gene3D" id="1.10.10.2670">
    <property type="entry name" value="E3 ubiquitin-protein ligase"/>
    <property type="match status" value="1"/>
</dbReference>
<feature type="zinc finger region" description="UBR-type" evidence="9">
    <location>
        <begin position="113"/>
        <end position="183"/>
    </location>
</feature>
<dbReference type="GO" id="GO:0000151">
    <property type="term" value="C:ubiquitin ligase complex"/>
    <property type="evidence" value="ECO:0000318"/>
    <property type="project" value="GO_Central"/>
</dbReference>
<dbReference type="InterPro" id="IPR003126">
    <property type="entry name" value="Znf_UBR"/>
</dbReference>
<dbReference type="PANTHER" id="PTHR21497">
    <property type="entry name" value="UBIQUITIN LIGASE E3 ALPHA-RELATED"/>
    <property type="match status" value="1"/>
</dbReference>
<organism evidence="12 13">
    <name type="scientific">Zostera marina</name>
    <name type="common">Eelgrass</name>
    <dbReference type="NCBI Taxonomy" id="29655"/>
    <lineage>
        <taxon>Eukaryota</taxon>
        <taxon>Viridiplantae</taxon>
        <taxon>Streptophyta</taxon>
        <taxon>Embryophyta</taxon>
        <taxon>Tracheophyta</taxon>
        <taxon>Spermatophyta</taxon>
        <taxon>Magnoliopsida</taxon>
        <taxon>Liliopsida</taxon>
        <taxon>Zosteraceae</taxon>
        <taxon>Zostera</taxon>
    </lineage>
</organism>
<dbReference type="GO" id="GO:0016567">
    <property type="term" value="P:protein ubiquitination"/>
    <property type="evidence" value="ECO:0000318"/>
    <property type="project" value="GO_Central"/>
</dbReference>
<evidence type="ECO:0000256" key="9">
    <source>
        <dbReference type="PROSITE-ProRule" id="PRU00508"/>
    </source>
</evidence>